<sequence length="81" mass="9373">SVVLSVGDIYHLRSGKDRIIYAGMPSEKVYSIVQRKRNFAPYAAWGYAWNLFYPKEQSKIRIDGVDILVENVTPDEIRLRV</sequence>
<comment type="caution">
    <text evidence="1">The sequence shown here is derived from an EMBL/GenBank/DDBJ whole genome shotgun (WGS) entry which is preliminary data.</text>
</comment>
<proteinExistence type="predicted"/>
<gene>
    <name evidence="1" type="ORF">S03H2_41214</name>
</gene>
<dbReference type="EMBL" id="BARU01025589">
    <property type="protein sequence ID" value="GAH68236.1"/>
    <property type="molecule type" value="Genomic_DNA"/>
</dbReference>
<evidence type="ECO:0000313" key="1">
    <source>
        <dbReference type="EMBL" id="GAH68236.1"/>
    </source>
</evidence>
<protein>
    <submittedName>
        <fullName evidence="1">Uncharacterized protein</fullName>
    </submittedName>
</protein>
<feature type="non-terminal residue" evidence="1">
    <location>
        <position position="1"/>
    </location>
</feature>
<organism evidence="1">
    <name type="scientific">marine sediment metagenome</name>
    <dbReference type="NCBI Taxonomy" id="412755"/>
    <lineage>
        <taxon>unclassified sequences</taxon>
        <taxon>metagenomes</taxon>
        <taxon>ecological metagenomes</taxon>
    </lineage>
</organism>
<reference evidence="1" key="1">
    <citation type="journal article" date="2014" name="Front. Microbiol.">
        <title>High frequency of phylogenetically diverse reductive dehalogenase-homologous genes in deep subseafloor sedimentary metagenomes.</title>
        <authorList>
            <person name="Kawai M."/>
            <person name="Futagami T."/>
            <person name="Toyoda A."/>
            <person name="Takaki Y."/>
            <person name="Nishi S."/>
            <person name="Hori S."/>
            <person name="Arai W."/>
            <person name="Tsubouchi T."/>
            <person name="Morono Y."/>
            <person name="Uchiyama I."/>
            <person name="Ito T."/>
            <person name="Fujiyama A."/>
            <person name="Inagaki F."/>
            <person name="Takami H."/>
        </authorList>
    </citation>
    <scope>NUCLEOTIDE SEQUENCE</scope>
    <source>
        <strain evidence="1">Expedition CK06-06</strain>
    </source>
</reference>
<accession>X1HDH0</accession>
<dbReference type="AlphaFoldDB" id="X1HDH0"/>
<name>X1HDH0_9ZZZZ</name>